<proteinExistence type="predicted"/>
<keyword evidence="1" id="KW-0812">Transmembrane</keyword>
<evidence type="ECO:0000313" key="2">
    <source>
        <dbReference type="EMBL" id="CDR93845.1"/>
    </source>
</evidence>
<dbReference type="AlphaFoldDB" id="A0A061D808"/>
<dbReference type="KEGG" id="bbig:BBBOND_0101740"/>
<protein>
    <submittedName>
        <fullName evidence="2">Uncharacterized protein</fullName>
    </submittedName>
</protein>
<feature type="transmembrane region" description="Helical" evidence="1">
    <location>
        <begin position="41"/>
        <end position="60"/>
    </location>
</feature>
<name>A0A061D808_BABBI</name>
<sequence length="86" mass="9816">MLLSPQPAESIEPPRFLSPILQSSTHGVIRLSSQQLMKLPISAYAYALAQLLVWASYCVYFYKGWILFFVASFYRALYFLGAPTLY</sequence>
<keyword evidence="1" id="KW-1133">Transmembrane helix</keyword>
<organism evidence="2 3">
    <name type="scientific">Babesia bigemina</name>
    <dbReference type="NCBI Taxonomy" id="5866"/>
    <lineage>
        <taxon>Eukaryota</taxon>
        <taxon>Sar</taxon>
        <taxon>Alveolata</taxon>
        <taxon>Apicomplexa</taxon>
        <taxon>Aconoidasida</taxon>
        <taxon>Piroplasmida</taxon>
        <taxon>Babesiidae</taxon>
        <taxon>Babesia</taxon>
    </lineage>
</organism>
<dbReference type="EMBL" id="LK391707">
    <property type="protein sequence ID" value="CDR93845.1"/>
    <property type="molecule type" value="Genomic_DNA"/>
</dbReference>
<keyword evidence="1" id="KW-0472">Membrane</keyword>
<accession>A0A061D808</accession>
<dbReference type="Proteomes" id="UP000033188">
    <property type="component" value="Chromosome 1"/>
</dbReference>
<gene>
    <name evidence="2" type="ORF">BBBOND_0101740</name>
</gene>
<keyword evidence="3" id="KW-1185">Reference proteome</keyword>
<evidence type="ECO:0000313" key="3">
    <source>
        <dbReference type="Proteomes" id="UP000033188"/>
    </source>
</evidence>
<dbReference type="VEuPathDB" id="PiroplasmaDB:BBBOND_0101740"/>
<dbReference type="RefSeq" id="XP_012766031.1">
    <property type="nucleotide sequence ID" value="XM_012910577.1"/>
</dbReference>
<reference evidence="3" key="1">
    <citation type="journal article" date="2014" name="Nucleic Acids Res.">
        <title>The evolutionary dynamics of variant antigen genes in Babesia reveal a history of genomic innovation underlying host-parasite interaction.</title>
        <authorList>
            <person name="Jackson A.P."/>
            <person name="Otto T.D."/>
            <person name="Darby A."/>
            <person name="Ramaprasad A."/>
            <person name="Xia D."/>
            <person name="Echaide I.E."/>
            <person name="Farber M."/>
            <person name="Gahlot S."/>
            <person name="Gamble J."/>
            <person name="Gupta D."/>
            <person name="Gupta Y."/>
            <person name="Jackson L."/>
            <person name="Malandrin L."/>
            <person name="Malas T.B."/>
            <person name="Moussa E."/>
            <person name="Nair M."/>
            <person name="Reid A.J."/>
            <person name="Sanders M."/>
            <person name="Sharma J."/>
            <person name="Tracey A."/>
            <person name="Quail M.A."/>
            <person name="Weir W."/>
            <person name="Wastling J.M."/>
            <person name="Hall N."/>
            <person name="Willadsen P."/>
            <person name="Lingelbach K."/>
            <person name="Shiels B."/>
            <person name="Tait A."/>
            <person name="Berriman M."/>
            <person name="Allred D.R."/>
            <person name="Pain A."/>
        </authorList>
    </citation>
    <scope>NUCLEOTIDE SEQUENCE [LARGE SCALE GENOMIC DNA]</scope>
    <source>
        <strain evidence="3">Bond</strain>
    </source>
</reference>
<evidence type="ECO:0000256" key="1">
    <source>
        <dbReference type="SAM" id="Phobius"/>
    </source>
</evidence>
<dbReference type="GeneID" id="24562386"/>